<evidence type="ECO:0000313" key="1">
    <source>
        <dbReference type="EMBL" id="ARN82737.1"/>
    </source>
</evidence>
<dbReference type="AlphaFoldDB" id="A0A1W6MYR9"/>
<organism evidence="1 2">
    <name type="scientific">Methylocystis bryophila</name>
    <dbReference type="NCBI Taxonomy" id="655015"/>
    <lineage>
        <taxon>Bacteria</taxon>
        <taxon>Pseudomonadati</taxon>
        <taxon>Pseudomonadota</taxon>
        <taxon>Alphaproteobacteria</taxon>
        <taxon>Hyphomicrobiales</taxon>
        <taxon>Methylocystaceae</taxon>
        <taxon>Methylocystis</taxon>
    </lineage>
</organism>
<proteinExistence type="predicted"/>
<sequence length="61" mass="6910">MIGQRWRSLPLQGADAHQTRRFATATCWGGTHFFWRRLEAASIFGEVVTFKFFGPGPLPEA</sequence>
<dbReference type="EMBL" id="CP019948">
    <property type="protein sequence ID" value="ARN82737.1"/>
    <property type="molecule type" value="Genomic_DNA"/>
</dbReference>
<name>A0A1W6MYR9_9HYPH</name>
<gene>
    <name evidence="1" type="ORF">B1812_18410</name>
</gene>
<keyword evidence="2" id="KW-1185">Reference proteome</keyword>
<protein>
    <submittedName>
        <fullName evidence="1">Uncharacterized protein</fullName>
    </submittedName>
</protein>
<dbReference type="STRING" id="655015.B1812_18410"/>
<dbReference type="KEGG" id="mbry:B1812_18410"/>
<reference evidence="1 2" key="1">
    <citation type="submission" date="2017-02" db="EMBL/GenBank/DDBJ databases">
        <authorList>
            <person name="Peterson S.W."/>
        </authorList>
    </citation>
    <scope>NUCLEOTIDE SEQUENCE [LARGE SCALE GENOMIC DNA]</scope>
    <source>
        <strain evidence="1 2">S285</strain>
    </source>
</reference>
<dbReference type="Proteomes" id="UP000193978">
    <property type="component" value="Chromosome"/>
</dbReference>
<accession>A0A1W6MYR9</accession>
<evidence type="ECO:0000313" key="2">
    <source>
        <dbReference type="Proteomes" id="UP000193978"/>
    </source>
</evidence>